<gene>
    <name evidence="2" type="ORF">OVN521_LOCUS44265</name>
</gene>
<dbReference type="Proteomes" id="UP000663866">
    <property type="component" value="Unassembled WGS sequence"/>
</dbReference>
<name>A0A821ARM7_9BILA</name>
<protein>
    <recommendedName>
        <fullName evidence="1">HAT C-terminal dimerisation domain-containing protein</fullName>
    </recommendedName>
</protein>
<dbReference type="EMBL" id="CAJOBG010066651">
    <property type="protein sequence ID" value="CAF4576489.1"/>
    <property type="molecule type" value="Genomic_DNA"/>
</dbReference>
<accession>A0A821ARM7</accession>
<feature type="domain" description="HAT C-terminal dimerisation" evidence="1">
    <location>
        <begin position="1"/>
        <end position="38"/>
    </location>
</feature>
<organism evidence="2 3">
    <name type="scientific">Rotaria magnacalcarata</name>
    <dbReference type="NCBI Taxonomy" id="392030"/>
    <lineage>
        <taxon>Eukaryota</taxon>
        <taxon>Metazoa</taxon>
        <taxon>Spiralia</taxon>
        <taxon>Gnathifera</taxon>
        <taxon>Rotifera</taxon>
        <taxon>Eurotatoria</taxon>
        <taxon>Bdelloidea</taxon>
        <taxon>Philodinida</taxon>
        <taxon>Philodinidae</taxon>
        <taxon>Rotaria</taxon>
    </lineage>
</organism>
<comment type="caution">
    <text evidence="2">The sequence shown here is derived from an EMBL/GenBank/DDBJ whole genome shotgun (WGS) entry which is preliminary data.</text>
</comment>
<dbReference type="InterPro" id="IPR008906">
    <property type="entry name" value="HATC_C_dom"/>
</dbReference>
<dbReference type="GO" id="GO:0046983">
    <property type="term" value="F:protein dimerization activity"/>
    <property type="evidence" value="ECO:0007669"/>
    <property type="project" value="InterPro"/>
</dbReference>
<evidence type="ECO:0000313" key="3">
    <source>
        <dbReference type="Proteomes" id="UP000663866"/>
    </source>
</evidence>
<feature type="non-terminal residue" evidence="2">
    <location>
        <position position="39"/>
    </location>
</feature>
<proteinExistence type="predicted"/>
<keyword evidence="3" id="KW-1185">Reference proteome</keyword>
<sequence>MCVPAASAPVERVFSQSGLVMRSNRSRFTENNICILISS</sequence>
<evidence type="ECO:0000259" key="1">
    <source>
        <dbReference type="Pfam" id="PF05699"/>
    </source>
</evidence>
<dbReference type="Pfam" id="PF05699">
    <property type="entry name" value="Dimer_Tnp_hAT"/>
    <property type="match status" value="1"/>
</dbReference>
<reference evidence="2" key="1">
    <citation type="submission" date="2021-02" db="EMBL/GenBank/DDBJ databases">
        <authorList>
            <person name="Nowell W R."/>
        </authorList>
    </citation>
    <scope>NUCLEOTIDE SEQUENCE</scope>
</reference>
<dbReference type="AlphaFoldDB" id="A0A821ARM7"/>
<evidence type="ECO:0000313" key="2">
    <source>
        <dbReference type="EMBL" id="CAF4576489.1"/>
    </source>
</evidence>